<evidence type="ECO:0000313" key="2">
    <source>
        <dbReference type="EMBL" id="KAF1985005.1"/>
    </source>
</evidence>
<feature type="compositionally biased region" description="Pro residues" evidence="1">
    <location>
        <begin position="115"/>
        <end position="129"/>
    </location>
</feature>
<gene>
    <name evidence="2" type="ORF">K402DRAFT_433054</name>
</gene>
<evidence type="ECO:0000313" key="3">
    <source>
        <dbReference type="Proteomes" id="UP000800041"/>
    </source>
</evidence>
<sequence>MALHRYREHALGTACDEFCERCPERFLPERRDHSFHQPPLQPLYPWDGEERYLWAGGYSCRWVPSPPPLSPTHRRPKNFSSSPPTTPPPHSRFRSREPQVPQYLPHPPQYHTQTAPPPRVYQQPSSPPPIVYNSPYPHPTIVTPSKRPAPSPHQAHLLAHRGPQFGAQSAAPWCAICSKENFHPSCWRCENVGAHDMLHFTDCGEKGVGFLHPVAEYGSGV</sequence>
<protein>
    <submittedName>
        <fullName evidence="2">Uncharacterized protein</fullName>
    </submittedName>
</protein>
<dbReference type="AlphaFoldDB" id="A0A6G1GVQ0"/>
<dbReference type="Proteomes" id="UP000800041">
    <property type="component" value="Unassembled WGS sequence"/>
</dbReference>
<reference evidence="2" key="1">
    <citation type="journal article" date="2020" name="Stud. Mycol.">
        <title>101 Dothideomycetes genomes: a test case for predicting lifestyles and emergence of pathogens.</title>
        <authorList>
            <person name="Haridas S."/>
            <person name="Albert R."/>
            <person name="Binder M."/>
            <person name="Bloem J."/>
            <person name="Labutti K."/>
            <person name="Salamov A."/>
            <person name="Andreopoulos B."/>
            <person name="Baker S."/>
            <person name="Barry K."/>
            <person name="Bills G."/>
            <person name="Bluhm B."/>
            <person name="Cannon C."/>
            <person name="Castanera R."/>
            <person name="Culley D."/>
            <person name="Daum C."/>
            <person name="Ezra D."/>
            <person name="Gonzalez J."/>
            <person name="Henrissat B."/>
            <person name="Kuo A."/>
            <person name="Liang C."/>
            <person name="Lipzen A."/>
            <person name="Lutzoni F."/>
            <person name="Magnuson J."/>
            <person name="Mondo S."/>
            <person name="Nolan M."/>
            <person name="Ohm R."/>
            <person name="Pangilinan J."/>
            <person name="Park H.-J."/>
            <person name="Ramirez L."/>
            <person name="Alfaro M."/>
            <person name="Sun H."/>
            <person name="Tritt A."/>
            <person name="Yoshinaga Y."/>
            <person name="Zwiers L.-H."/>
            <person name="Turgeon B."/>
            <person name="Goodwin S."/>
            <person name="Spatafora J."/>
            <person name="Crous P."/>
            <person name="Grigoriev I."/>
        </authorList>
    </citation>
    <scope>NUCLEOTIDE SEQUENCE</scope>
    <source>
        <strain evidence="2">CBS 113979</strain>
    </source>
</reference>
<dbReference type="EMBL" id="ML977164">
    <property type="protein sequence ID" value="KAF1985005.1"/>
    <property type="molecule type" value="Genomic_DNA"/>
</dbReference>
<evidence type="ECO:0000256" key="1">
    <source>
        <dbReference type="SAM" id="MobiDB-lite"/>
    </source>
</evidence>
<name>A0A6G1GVQ0_9PEZI</name>
<keyword evidence="3" id="KW-1185">Reference proteome</keyword>
<proteinExistence type="predicted"/>
<accession>A0A6G1GVQ0</accession>
<feature type="region of interest" description="Disordered" evidence="1">
    <location>
        <begin position="69"/>
        <end position="129"/>
    </location>
</feature>
<organism evidence="2 3">
    <name type="scientific">Aulographum hederae CBS 113979</name>
    <dbReference type="NCBI Taxonomy" id="1176131"/>
    <lineage>
        <taxon>Eukaryota</taxon>
        <taxon>Fungi</taxon>
        <taxon>Dikarya</taxon>
        <taxon>Ascomycota</taxon>
        <taxon>Pezizomycotina</taxon>
        <taxon>Dothideomycetes</taxon>
        <taxon>Pleosporomycetidae</taxon>
        <taxon>Aulographales</taxon>
        <taxon>Aulographaceae</taxon>
    </lineage>
</organism>